<evidence type="ECO:0000313" key="1">
    <source>
        <dbReference type="EMBL" id="OZC11344.1"/>
    </source>
</evidence>
<organism evidence="3">
    <name type="scientific">Onchocerca flexuosa</name>
    <dbReference type="NCBI Taxonomy" id="387005"/>
    <lineage>
        <taxon>Eukaryota</taxon>
        <taxon>Metazoa</taxon>
        <taxon>Ecdysozoa</taxon>
        <taxon>Nematoda</taxon>
        <taxon>Chromadorea</taxon>
        <taxon>Rhabditida</taxon>
        <taxon>Spirurina</taxon>
        <taxon>Spiruromorpha</taxon>
        <taxon>Filarioidea</taxon>
        <taxon>Onchocercidae</taxon>
        <taxon>Onchocerca</taxon>
    </lineage>
</organism>
<reference evidence="1 2" key="1">
    <citation type="submission" date="2015-12" db="EMBL/GenBank/DDBJ databases">
        <title>Draft genome of the nematode, Onchocerca flexuosa.</title>
        <authorList>
            <person name="Mitreva M."/>
        </authorList>
    </citation>
    <scope>NUCLEOTIDE SEQUENCE [LARGE SCALE GENOMIC DNA]</scope>
    <source>
        <strain evidence="1">Red Deer</strain>
    </source>
</reference>
<dbReference type="EMBL" id="KZ269981">
    <property type="protein sequence ID" value="OZC11344.1"/>
    <property type="molecule type" value="Genomic_DNA"/>
</dbReference>
<evidence type="ECO:0000313" key="2">
    <source>
        <dbReference type="Proteomes" id="UP000242913"/>
    </source>
</evidence>
<proteinExistence type="predicted"/>
<sequence length="85" mass="9609">MHNFRSNNKPELPKAAIDRLLIGYTKYPVLSRGSRKQGDPSWIRRSRPFTSTANQLNILLSCIRYPAITVFLANGGKLCHLARVV</sequence>
<dbReference type="WBParaSite" id="OFLC_0000755901-mRNA-1">
    <property type="protein sequence ID" value="OFLC_0000755901-mRNA-1"/>
    <property type="gene ID" value="OFLC_0000755901"/>
</dbReference>
<dbReference type="Proteomes" id="UP000242913">
    <property type="component" value="Unassembled WGS sequence"/>
</dbReference>
<accession>A0A183HJ98</accession>
<name>A0A183HJ98_9BILA</name>
<protein>
    <submittedName>
        <fullName evidence="3">Recombinase domain-containing protein</fullName>
    </submittedName>
</protein>
<keyword evidence="2" id="KW-1185">Reference proteome</keyword>
<evidence type="ECO:0000313" key="3">
    <source>
        <dbReference type="WBParaSite" id="OFLC_0000755901-mRNA-1"/>
    </source>
</evidence>
<gene>
    <name evidence="1" type="ORF">X798_01760</name>
</gene>
<dbReference type="AlphaFoldDB" id="A0A183HJ98"/>
<reference evidence="3" key="2">
    <citation type="submission" date="2016-06" db="UniProtKB">
        <authorList>
            <consortium name="WormBaseParasite"/>
        </authorList>
    </citation>
    <scope>IDENTIFICATION</scope>
</reference>